<reference evidence="2" key="1">
    <citation type="submission" date="2013-09" db="EMBL/GenBank/DDBJ databases">
        <title>High correlation between genotypes and phenotypes of environmental bacteria Comamonas testosteroni strains.</title>
        <authorList>
            <person name="Liu L."/>
            <person name="Zhu W."/>
            <person name="Xia X."/>
            <person name="Xu B."/>
            <person name="Luo M."/>
            <person name="Wang G."/>
        </authorList>
    </citation>
    <scope>NUCLEOTIDE SEQUENCE [LARGE SCALE GENOMIC DNA]</scope>
    <source>
        <strain evidence="2">JL40</strain>
    </source>
</reference>
<proteinExistence type="predicted"/>
<accession>A0A096GR87</accession>
<organism evidence="2">
    <name type="scientific">Comamonas testosteroni</name>
    <name type="common">Pseudomonas testosteroni</name>
    <dbReference type="NCBI Taxonomy" id="285"/>
    <lineage>
        <taxon>Bacteria</taxon>
        <taxon>Pseudomonadati</taxon>
        <taxon>Pseudomonadota</taxon>
        <taxon>Betaproteobacteria</taxon>
        <taxon>Burkholderiales</taxon>
        <taxon>Comamonadaceae</taxon>
        <taxon>Comamonas</taxon>
    </lineage>
</organism>
<protein>
    <recommendedName>
        <fullName evidence="1">Lcl C-terminal domain-containing protein</fullName>
    </recommendedName>
</protein>
<dbReference type="EMBL" id="AWOR01000058">
    <property type="protein sequence ID" value="KGH27730.1"/>
    <property type="molecule type" value="Genomic_DNA"/>
</dbReference>
<name>A0A096GR87_COMTE</name>
<feature type="domain" description="Lcl C-terminal" evidence="1">
    <location>
        <begin position="55"/>
        <end position="126"/>
    </location>
</feature>
<dbReference type="Pfam" id="PF07603">
    <property type="entry name" value="Lcl_C"/>
    <property type="match status" value="1"/>
</dbReference>
<sequence>MSTTPAINQPWPEQGGIFIGSRLIDGLVHHVVIPGGIEFDHTDIPFSRVEKVVAEGDELNGFRDWRAPDKEDLMLAYINSREFFDTDGWYWSRTPDGEHWAWAVDFERGHTFNDNRTNEFRVRPVRSFPASAI</sequence>
<comment type="caution">
    <text evidence="2">The sequence shown here is derived from an EMBL/GenBank/DDBJ whole genome shotgun (WGS) entry which is preliminary data.</text>
</comment>
<evidence type="ECO:0000313" key="2">
    <source>
        <dbReference type="EMBL" id="KGH27730.1"/>
    </source>
</evidence>
<dbReference type="InterPro" id="IPR011460">
    <property type="entry name" value="Lcl_C"/>
</dbReference>
<gene>
    <name evidence="2" type="ORF">P353_18010</name>
</gene>
<dbReference type="RefSeq" id="WP_034372131.1">
    <property type="nucleotide sequence ID" value="NZ_AWOR01000058.1"/>
</dbReference>
<dbReference type="Proteomes" id="UP000029553">
    <property type="component" value="Unassembled WGS sequence"/>
</dbReference>
<evidence type="ECO:0000259" key="1">
    <source>
        <dbReference type="Pfam" id="PF07603"/>
    </source>
</evidence>
<dbReference type="AlphaFoldDB" id="A0A096GR87"/>